<reference evidence="2" key="2">
    <citation type="submission" date="2013-12" db="EMBL/GenBank/DDBJ databases">
        <authorList>
            <person name="Yu Y."/>
            <person name="Lee S."/>
            <person name="de Baynast K."/>
            <person name="Wissotski M."/>
            <person name="Liu L."/>
            <person name="Talag J."/>
            <person name="Goicoechea J."/>
            <person name="Angelova A."/>
            <person name="Jetty R."/>
            <person name="Kudrna D."/>
            <person name="Golser W."/>
            <person name="Rivera L."/>
            <person name="Zhang J."/>
            <person name="Wing R."/>
        </authorList>
    </citation>
    <scope>NUCLEOTIDE SEQUENCE</scope>
</reference>
<dbReference type="HOGENOM" id="CLU_2834810_0_0_1"/>
<keyword evidence="2" id="KW-1185">Reference proteome</keyword>
<organism evidence="1 2">
    <name type="scientific">Leersia perrieri</name>
    <dbReference type="NCBI Taxonomy" id="77586"/>
    <lineage>
        <taxon>Eukaryota</taxon>
        <taxon>Viridiplantae</taxon>
        <taxon>Streptophyta</taxon>
        <taxon>Embryophyta</taxon>
        <taxon>Tracheophyta</taxon>
        <taxon>Spermatophyta</taxon>
        <taxon>Magnoliopsida</taxon>
        <taxon>Liliopsida</taxon>
        <taxon>Poales</taxon>
        <taxon>Poaceae</taxon>
        <taxon>BOP clade</taxon>
        <taxon>Oryzoideae</taxon>
        <taxon>Oryzeae</taxon>
        <taxon>Oryzinae</taxon>
        <taxon>Leersia</taxon>
    </lineage>
</organism>
<accession>A0A0D9VZU6</accession>
<reference evidence="1" key="3">
    <citation type="submission" date="2015-04" db="UniProtKB">
        <authorList>
            <consortium name="EnsemblPlants"/>
        </authorList>
    </citation>
    <scope>IDENTIFICATION</scope>
</reference>
<evidence type="ECO:0000313" key="1">
    <source>
        <dbReference type="EnsemblPlants" id="LPERR03G30780.1"/>
    </source>
</evidence>
<dbReference type="Proteomes" id="UP000032180">
    <property type="component" value="Chromosome 3"/>
</dbReference>
<evidence type="ECO:0000313" key="2">
    <source>
        <dbReference type="Proteomes" id="UP000032180"/>
    </source>
</evidence>
<name>A0A0D9VZU6_9ORYZ</name>
<reference evidence="1 2" key="1">
    <citation type="submission" date="2012-08" db="EMBL/GenBank/DDBJ databases">
        <title>Oryza genome evolution.</title>
        <authorList>
            <person name="Wing R.A."/>
        </authorList>
    </citation>
    <scope>NUCLEOTIDE SEQUENCE</scope>
</reference>
<proteinExistence type="predicted"/>
<sequence length="66" mass="7473">MVWSSARPAYLRPSKESPSVAALILGGVYVIYDVTKMNLTKIPTLQRPVEIAYTSQILVARRHYHD</sequence>
<protein>
    <submittedName>
        <fullName evidence="1">Uncharacterized protein</fullName>
    </submittedName>
</protein>
<dbReference type="EnsemblPlants" id="LPERR03G30780.1">
    <property type="protein sequence ID" value="LPERR03G30780.1"/>
    <property type="gene ID" value="LPERR03G30780"/>
</dbReference>
<dbReference type="AlphaFoldDB" id="A0A0D9VZU6"/>
<dbReference type="Gramene" id="LPERR03G30780.1">
    <property type="protein sequence ID" value="LPERR03G30780.1"/>
    <property type="gene ID" value="LPERR03G30780"/>
</dbReference>